<evidence type="ECO:0000256" key="1">
    <source>
        <dbReference type="ARBA" id="ARBA00004173"/>
    </source>
</evidence>
<keyword evidence="10" id="KW-0143">Chaperone</keyword>
<feature type="domain" description="Tim10-like" evidence="12">
    <location>
        <begin position="88"/>
        <end position="148"/>
    </location>
</feature>
<reference evidence="13 14" key="1">
    <citation type="journal article" date="2020" name="G3 (Bethesda)">
        <title>Draft Genome of the Common Snapping Turtle, Chelydra serpentina, a Model for Phenotypic Plasticity in Reptiles.</title>
        <authorList>
            <person name="Das D."/>
            <person name="Singh S.K."/>
            <person name="Bierstedt J."/>
            <person name="Erickson A."/>
            <person name="Galli G.L.J."/>
            <person name="Crossley D.A. 2nd"/>
            <person name="Rhen T."/>
        </authorList>
    </citation>
    <scope>NUCLEOTIDE SEQUENCE [LARGE SCALE GENOMIC DNA]</scope>
    <source>
        <strain evidence="13">KW</strain>
    </source>
</reference>
<keyword evidence="7" id="KW-0811">Translocation</keyword>
<dbReference type="EMBL" id="JAHGAV010001667">
    <property type="protein sequence ID" value="KAG6921850.1"/>
    <property type="molecule type" value="Genomic_DNA"/>
</dbReference>
<evidence type="ECO:0000256" key="8">
    <source>
        <dbReference type="ARBA" id="ARBA00023128"/>
    </source>
</evidence>
<dbReference type="InterPro" id="IPR035427">
    <property type="entry name" value="Tim10-like_dom_sf"/>
</dbReference>
<sequence>GQGQSQGSLSAGAGPNLGHTLCPVMPRGGSRSAMHSGRCRPGSLLVPWCPARAFQFRAGSGGAGMEGGFGSEFGAAGGKLDPGLIMEQVKVQIAVANAQELLQRMTDKCFRKCIGKPGSSLDNSEQKCIAMCMDRYMDAWNTVSRAYNSRLQRERANM</sequence>
<comment type="subunit">
    <text evidence="11">Heterohexamer; composed of 3 copies of TIMM8 (TIMM8A or TIMM8B) and 3 copies of TIMM13, named soluble 70 kDa complex. Associates with the TIM22 complex, whose core is composed of TIMM22.</text>
</comment>
<keyword evidence="9" id="KW-1015">Disulfide bond</keyword>
<dbReference type="GO" id="GO:0045039">
    <property type="term" value="P:protein insertion into mitochondrial inner membrane"/>
    <property type="evidence" value="ECO:0007669"/>
    <property type="project" value="UniProtKB-ARBA"/>
</dbReference>
<protein>
    <submittedName>
        <fullName evidence="13">Translocase of inner mitochondrial membrane 13</fullName>
    </submittedName>
</protein>
<organism evidence="13 14">
    <name type="scientific">Chelydra serpentina</name>
    <name type="common">Snapping turtle</name>
    <name type="synonym">Testudo serpentina</name>
    <dbReference type="NCBI Taxonomy" id="8475"/>
    <lineage>
        <taxon>Eukaryota</taxon>
        <taxon>Metazoa</taxon>
        <taxon>Chordata</taxon>
        <taxon>Craniata</taxon>
        <taxon>Vertebrata</taxon>
        <taxon>Euteleostomi</taxon>
        <taxon>Archelosauria</taxon>
        <taxon>Testudinata</taxon>
        <taxon>Testudines</taxon>
        <taxon>Cryptodira</taxon>
        <taxon>Durocryptodira</taxon>
        <taxon>Americhelydia</taxon>
        <taxon>Chelydroidea</taxon>
        <taxon>Chelydridae</taxon>
        <taxon>Chelydra</taxon>
    </lineage>
</organism>
<dbReference type="Gene3D" id="1.10.287.810">
    <property type="entry name" value="Mitochondrial import inner membrane translocase subunit tim13 like domains"/>
    <property type="match status" value="1"/>
</dbReference>
<evidence type="ECO:0000256" key="10">
    <source>
        <dbReference type="ARBA" id="ARBA00023186"/>
    </source>
</evidence>
<evidence type="ECO:0000256" key="4">
    <source>
        <dbReference type="ARBA" id="ARBA00022723"/>
    </source>
</evidence>
<dbReference type="InterPro" id="IPR004217">
    <property type="entry name" value="Tim10-like"/>
</dbReference>
<evidence type="ECO:0000256" key="3">
    <source>
        <dbReference type="ARBA" id="ARBA00022448"/>
    </source>
</evidence>
<keyword evidence="4" id="KW-0479">Metal-binding</keyword>
<dbReference type="Pfam" id="PF02953">
    <property type="entry name" value="zf-Tim10_DDP"/>
    <property type="match status" value="1"/>
</dbReference>
<dbReference type="GO" id="GO:0042719">
    <property type="term" value="C:mitochondrial intermembrane space chaperone complex"/>
    <property type="evidence" value="ECO:0007669"/>
    <property type="project" value="UniProtKB-ARBA"/>
</dbReference>
<evidence type="ECO:0000259" key="12">
    <source>
        <dbReference type="Pfam" id="PF02953"/>
    </source>
</evidence>
<gene>
    <name evidence="13" type="primary">TIMM13</name>
    <name evidence="13" type="ORF">G0U57_004981</name>
</gene>
<keyword evidence="6" id="KW-0653">Protein transport</keyword>
<evidence type="ECO:0000256" key="7">
    <source>
        <dbReference type="ARBA" id="ARBA00023010"/>
    </source>
</evidence>
<evidence type="ECO:0000313" key="13">
    <source>
        <dbReference type="EMBL" id="KAG6921850.1"/>
    </source>
</evidence>
<dbReference type="FunFam" id="1.10.287.810:FF:000001">
    <property type="entry name" value="mitochondrial import inner membrane translocase subunit TIM13"/>
    <property type="match status" value="1"/>
</dbReference>
<keyword evidence="14" id="KW-1185">Reference proteome</keyword>
<dbReference type="AlphaFoldDB" id="A0A8T1RZ51"/>
<evidence type="ECO:0000256" key="5">
    <source>
        <dbReference type="ARBA" id="ARBA00022833"/>
    </source>
</evidence>
<evidence type="ECO:0000256" key="6">
    <source>
        <dbReference type="ARBA" id="ARBA00022927"/>
    </source>
</evidence>
<keyword evidence="8" id="KW-0496">Mitochondrion</keyword>
<dbReference type="GO" id="GO:0046872">
    <property type="term" value="F:metal ion binding"/>
    <property type="evidence" value="ECO:0007669"/>
    <property type="project" value="UniProtKB-KW"/>
</dbReference>
<evidence type="ECO:0000256" key="2">
    <source>
        <dbReference type="ARBA" id="ARBA00006720"/>
    </source>
</evidence>
<evidence type="ECO:0000256" key="9">
    <source>
        <dbReference type="ARBA" id="ARBA00023157"/>
    </source>
</evidence>
<name>A0A8T1RZ51_CHESE</name>
<keyword evidence="3" id="KW-0813">Transport</keyword>
<proteinExistence type="inferred from homology"/>
<dbReference type="SUPFAM" id="SSF144122">
    <property type="entry name" value="Tim10-like"/>
    <property type="match status" value="1"/>
</dbReference>
<comment type="subcellular location">
    <subcellularLocation>
        <location evidence="1">Mitochondrion</location>
    </subcellularLocation>
</comment>
<comment type="caution">
    <text evidence="13">The sequence shown here is derived from an EMBL/GenBank/DDBJ whole genome shotgun (WGS) entry which is preliminary data.</text>
</comment>
<evidence type="ECO:0000313" key="14">
    <source>
        <dbReference type="Proteomes" id="UP000765507"/>
    </source>
</evidence>
<comment type="similarity">
    <text evidence="2">Belongs to the small Tim family.</text>
</comment>
<keyword evidence="5" id="KW-0862">Zinc</keyword>
<dbReference type="Proteomes" id="UP000765507">
    <property type="component" value="Unassembled WGS sequence"/>
</dbReference>
<dbReference type="OrthoDB" id="7813104at2759"/>
<accession>A0A8T1RZ51</accession>
<evidence type="ECO:0000256" key="11">
    <source>
        <dbReference type="ARBA" id="ARBA00064371"/>
    </source>
</evidence>
<feature type="non-terminal residue" evidence="13">
    <location>
        <position position="1"/>
    </location>
</feature>
<dbReference type="GO" id="GO:0015031">
    <property type="term" value="P:protein transport"/>
    <property type="evidence" value="ECO:0007669"/>
    <property type="project" value="UniProtKB-KW"/>
</dbReference>